<dbReference type="GO" id="GO:0007059">
    <property type="term" value="P:chromosome segregation"/>
    <property type="evidence" value="ECO:0007669"/>
    <property type="project" value="TreeGrafter"/>
</dbReference>
<accession>A0A5J5HYX9</accession>
<keyword evidence="6" id="KW-1185">Reference proteome</keyword>
<proteinExistence type="predicted"/>
<evidence type="ECO:0000313" key="4">
    <source>
        <dbReference type="EMBL" id="KAA9027733.1"/>
    </source>
</evidence>
<dbReference type="Proteomes" id="UP000325933">
    <property type="component" value="Unassembled WGS sequence"/>
</dbReference>
<dbReference type="GO" id="GO:0005694">
    <property type="term" value="C:chromosome"/>
    <property type="evidence" value="ECO:0007669"/>
    <property type="project" value="TreeGrafter"/>
</dbReference>
<dbReference type="Pfam" id="PF02195">
    <property type="entry name" value="ParB_N"/>
    <property type="match status" value="1"/>
</dbReference>
<dbReference type="InterPro" id="IPR036086">
    <property type="entry name" value="ParB/Sulfiredoxin_sf"/>
</dbReference>
<dbReference type="RefSeq" id="WP_150426433.1">
    <property type="nucleotide sequence ID" value="NZ_VYQA01000012.1"/>
</dbReference>
<dbReference type="InterPro" id="IPR003115">
    <property type="entry name" value="ParB_N"/>
</dbReference>
<feature type="compositionally biased region" description="Basic and acidic residues" evidence="1">
    <location>
        <begin position="593"/>
        <end position="605"/>
    </location>
</feature>
<dbReference type="SMART" id="SM00470">
    <property type="entry name" value="ParB"/>
    <property type="match status" value="1"/>
</dbReference>
<dbReference type="InterPro" id="IPR050336">
    <property type="entry name" value="Chromosome_partition/occlusion"/>
</dbReference>
<dbReference type="EMBL" id="VYQA01000012">
    <property type="protein sequence ID" value="KAA9027733.1"/>
    <property type="molecule type" value="Genomic_DNA"/>
</dbReference>
<reference evidence="5 6" key="1">
    <citation type="submission" date="2019-09" db="EMBL/GenBank/DDBJ databases">
        <authorList>
            <person name="Feng G."/>
        </authorList>
    </citation>
    <scope>NUCLEOTIDE SEQUENCE [LARGE SCALE GENOMIC DNA]</scope>
    <source>
        <strain evidence="4 5">KACC 19283</strain>
        <strain evidence="3 6">KACC 19284</strain>
    </source>
</reference>
<evidence type="ECO:0000313" key="5">
    <source>
        <dbReference type="Proteomes" id="UP000325933"/>
    </source>
</evidence>
<evidence type="ECO:0000313" key="3">
    <source>
        <dbReference type="EMBL" id="KAA9014720.1"/>
    </source>
</evidence>
<sequence length="632" mass="68637">MKLDFIPLDKLSVSKANMRFSKSAPDVSDILPTVRKRGVIQPIIVRPNPCPELVGPEATEGQRCAPDAFEILAGSRRYHAAMIVAAEKRAMGEADSEIALLPCAILEEGDDADAVEASMIENMARRDADEVTQWESFTRLVKEGRKTHDIAATFGLPELTVRRVLALGNLLPRIRRLYAADEIDRATVRHLTLASKSQQKAWLALLDDEDAHTPVGHQLKAWLLGGQSIGTHHALFDVEASRLAVIADLFGEHAYFADADGFWKAQDAAIHDRREAYLDEGWNEVVIVPPAEHFSTWEYVKAAKRHGGRICVDVRGTGEVIFHEGYLTRKEAERIEKGQCAGTGGKVVRPEITSTMATYLDLHRHAAVRAALTSAPTVALRLMVAHVIVGSPLWRVDVEPQNSRNEAVAESIENAVGEADFDHMRRKALALLGFDAEEPAIIGGLGGNFGPNTGLVALFLTLLDLDDAQVMELIAIVMGESLASGSAAVDAVGLHLGIDMADYWQADAAFFELLRDREILGHLVADVTSPSVAASNANEKAKTLKAIIRDALDGTNGRDKKDRWVPRWMQFPPSRYSQRGGVGTIAAHGAVMKAKEAHDSAKAEPEMPDPATPGSVMSLPDDGEEGDARLAA</sequence>
<evidence type="ECO:0000313" key="6">
    <source>
        <dbReference type="Proteomes" id="UP000326364"/>
    </source>
</evidence>
<dbReference type="PANTHER" id="PTHR33375">
    <property type="entry name" value="CHROMOSOME-PARTITIONING PROTEIN PARB-RELATED"/>
    <property type="match status" value="1"/>
</dbReference>
<gene>
    <name evidence="4" type="ORF">F4U95_16400</name>
    <name evidence="3" type="ORF">F4U96_16275</name>
</gene>
<evidence type="ECO:0000259" key="2">
    <source>
        <dbReference type="SMART" id="SM00470"/>
    </source>
</evidence>
<feature type="domain" description="ParB-like N-terminal" evidence="2">
    <location>
        <begin position="4"/>
        <end position="123"/>
    </location>
</feature>
<dbReference type="Gene3D" id="3.90.1530.30">
    <property type="match status" value="1"/>
</dbReference>
<dbReference type="PANTHER" id="PTHR33375:SF7">
    <property type="entry name" value="CHROMOSOME 2-PARTITIONING PROTEIN PARB-RELATED"/>
    <property type="match status" value="1"/>
</dbReference>
<dbReference type="SUPFAM" id="SSF110849">
    <property type="entry name" value="ParB/Sulfiredoxin"/>
    <property type="match status" value="1"/>
</dbReference>
<dbReference type="EMBL" id="VYQB01000012">
    <property type="protein sequence ID" value="KAA9014720.1"/>
    <property type="molecule type" value="Genomic_DNA"/>
</dbReference>
<comment type="caution">
    <text evidence="4">The sequence shown here is derived from an EMBL/GenBank/DDBJ whole genome shotgun (WGS) entry which is preliminary data.</text>
</comment>
<organism evidence="4 5">
    <name type="scientific">Sphingobium limneticum</name>
    <dbReference type="NCBI Taxonomy" id="1007511"/>
    <lineage>
        <taxon>Bacteria</taxon>
        <taxon>Pseudomonadati</taxon>
        <taxon>Pseudomonadota</taxon>
        <taxon>Alphaproteobacteria</taxon>
        <taxon>Sphingomonadales</taxon>
        <taxon>Sphingomonadaceae</taxon>
        <taxon>Sphingobium</taxon>
    </lineage>
</organism>
<dbReference type="Gene3D" id="1.10.10.2830">
    <property type="match status" value="1"/>
</dbReference>
<dbReference type="SUPFAM" id="SSF109709">
    <property type="entry name" value="KorB DNA-binding domain-like"/>
    <property type="match status" value="1"/>
</dbReference>
<protein>
    <submittedName>
        <fullName evidence="4">ParB/RepB/Spo0J family partition protein</fullName>
    </submittedName>
</protein>
<feature type="region of interest" description="Disordered" evidence="1">
    <location>
        <begin position="593"/>
        <end position="632"/>
    </location>
</feature>
<evidence type="ECO:0000256" key="1">
    <source>
        <dbReference type="SAM" id="MobiDB-lite"/>
    </source>
</evidence>
<name>A0A5J5HYX9_9SPHN</name>
<dbReference type="AlphaFoldDB" id="A0A5J5HYX9"/>
<dbReference type="Proteomes" id="UP000326364">
    <property type="component" value="Unassembled WGS sequence"/>
</dbReference>